<keyword evidence="6 7" id="KW-0804">Transcription</keyword>
<evidence type="ECO:0000256" key="2">
    <source>
        <dbReference type="ARBA" id="ARBA00022596"/>
    </source>
</evidence>
<dbReference type="AlphaFoldDB" id="E8T2I3"/>
<dbReference type="InterPro" id="IPR022988">
    <property type="entry name" value="Ni_resp_reg_NikR"/>
</dbReference>
<evidence type="ECO:0000313" key="11">
    <source>
        <dbReference type="Proteomes" id="UP000006362"/>
    </source>
</evidence>
<dbReference type="KEGG" id="tam:Theam_1112"/>
<evidence type="ECO:0000256" key="1">
    <source>
        <dbReference type="ARBA" id="ARBA00008478"/>
    </source>
</evidence>
<keyword evidence="11" id="KW-1185">Reference proteome</keyword>
<keyword evidence="2 7" id="KW-0533">Nickel</keyword>
<dbReference type="CDD" id="cd22231">
    <property type="entry name" value="RHH_NikR_HicB-like"/>
    <property type="match status" value="1"/>
</dbReference>
<comment type="cofactor">
    <cofactor evidence="7">
        <name>Ni(2+)</name>
        <dbReference type="ChEBI" id="CHEBI:49786"/>
    </cofactor>
    <text evidence="7">Binds 1 nickel ion per subunit.</text>
</comment>
<reference evidence="10" key="1">
    <citation type="submission" date="2011-01" db="EMBL/GenBank/DDBJ databases">
        <title>Complete sequence of chromosome of Thermovibrio ammonificans HB-1.</title>
        <authorList>
            <consortium name="US DOE Joint Genome Institute"/>
            <person name="Lucas S."/>
            <person name="Copeland A."/>
            <person name="Lapidus A."/>
            <person name="Cheng J.-F."/>
            <person name="Goodwin L."/>
            <person name="Pitluck S."/>
            <person name="Davenport K."/>
            <person name="Detter J.C."/>
            <person name="Han C."/>
            <person name="Tapia R."/>
            <person name="Land M."/>
            <person name="Hauser L."/>
            <person name="Kyrpides N."/>
            <person name="Ivanova N."/>
            <person name="Ovchinnikova G."/>
            <person name="Vetriani C."/>
            <person name="Woyke T."/>
        </authorList>
    </citation>
    <scope>NUCLEOTIDE SEQUENCE [LARGE SCALE GENOMIC DNA]</scope>
    <source>
        <strain evidence="10">HB-1</strain>
    </source>
</reference>
<dbReference type="RefSeq" id="WP_013537864.1">
    <property type="nucleotide sequence ID" value="NC_014926.1"/>
</dbReference>
<dbReference type="InterPro" id="IPR045865">
    <property type="entry name" value="ACT-like_dom_sf"/>
</dbReference>
<dbReference type="GO" id="GO:0016151">
    <property type="term" value="F:nickel cation binding"/>
    <property type="evidence" value="ECO:0007669"/>
    <property type="project" value="UniProtKB-UniRule"/>
</dbReference>
<dbReference type="Pfam" id="PF08753">
    <property type="entry name" value="NikR_C"/>
    <property type="match status" value="1"/>
</dbReference>
<dbReference type="NCBIfam" id="NF003381">
    <property type="entry name" value="PRK04460.1"/>
    <property type="match status" value="1"/>
</dbReference>
<keyword evidence="3 7" id="KW-0479">Metal-binding</keyword>
<dbReference type="GO" id="GO:0003700">
    <property type="term" value="F:DNA-binding transcription factor activity"/>
    <property type="evidence" value="ECO:0007669"/>
    <property type="project" value="UniProtKB-UniRule"/>
</dbReference>
<dbReference type="Gene3D" id="1.10.1220.10">
    <property type="entry name" value="Met repressor-like"/>
    <property type="match status" value="1"/>
</dbReference>
<evidence type="ECO:0000256" key="3">
    <source>
        <dbReference type="ARBA" id="ARBA00022723"/>
    </source>
</evidence>
<dbReference type="PANTHER" id="PTHR34719:SF2">
    <property type="entry name" value="NICKEL-RESPONSIVE REGULATOR"/>
    <property type="match status" value="1"/>
</dbReference>
<dbReference type="SUPFAM" id="SSF47598">
    <property type="entry name" value="Ribbon-helix-helix"/>
    <property type="match status" value="1"/>
</dbReference>
<feature type="binding site" evidence="7">
    <location>
        <position position="78"/>
    </location>
    <ligand>
        <name>Ni(2+)</name>
        <dbReference type="ChEBI" id="CHEBI:49786"/>
    </ligand>
</feature>
<gene>
    <name evidence="10" type="ordered locus">Theam_1112</name>
</gene>
<dbReference type="InterPro" id="IPR010985">
    <property type="entry name" value="Ribbon_hlx_hlx"/>
</dbReference>
<keyword evidence="5 7" id="KW-0238">DNA-binding</keyword>
<name>E8T2I3_THEA1</name>
<dbReference type="STRING" id="648996.Theam_1112"/>
<dbReference type="Gene3D" id="3.30.70.1150">
    <property type="entry name" value="ACT-like. Chain A, domain 2"/>
    <property type="match status" value="1"/>
</dbReference>
<feature type="domain" description="Transcription factor NikR nickel binding C-terminal" evidence="9">
    <location>
        <begin position="55"/>
        <end position="130"/>
    </location>
</feature>
<dbReference type="InterPro" id="IPR014864">
    <property type="entry name" value="TF_NikR_Ni-bd_C"/>
</dbReference>
<organism evidence="10 11">
    <name type="scientific">Thermovibrio ammonificans (strain DSM 15698 / JCM 12110 / HB-1)</name>
    <dbReference type="NCBI Taxonomy" id="648996"/>
    <lineage>
        <taxon>Bacteria</taxon>
        <taxon>Pseudomonadati</taxon>
        <taxon>Aquificota</taxon>
        <taxon>Aquificia</taxon>
        <taxon>Desulfurobacteriales</taxon>
        <taxon>Desulfurobacteriaceae</taxon>
        <taxon>Thermovibrio</taxon>
    </lineage>
</organism>
<accession>E8T2I3</accession>
<dbReference type="HAMAP" id="MF_00476">
    <property type="entry name" value="NikR"/>
    <property type="match status" value="1"/>
</dbReference>
<keyword evidence="4 7" id="KW-0805">Transcription regulation</keyword>
<evidence type="ECO:0000256" key="7">
    <source>
        <dbReference type="HAMAP-Rule" id="MF_00476"/>
    </source>
</evidence>
<dbReference type="InterPro" id="IPR013321">
    <property type="entry name" value="Arc_rbn_hlx_hlx"/>
</dbReference>
<dbReference type="OrthoDB" id="9806294at2"/>
<feature type="domain" description="Ribbon-helix-helix protein CopG" evidence="8">
    <location>
        <begin position="5"/>
        <end position="46"/>
    </location>
</feature>
<dbReference type="InterPro" id="IPR027271">
    <property type="entry name" value="Acetolactate_synth/TF_NikR_C"/>
</dbReference>
<dbReference type="HOGENOM" id="CLU_113319_1_2_0"/>
<evidence type="ECO:0000256" key="6">
    <source>
        <dbReference type="ARBA" id="ARBA00023163"/>
    </source>
</evidence>
<dbReference type="Pfam" id="PF01402">
    <property type="entry name" value="RHH_1"/>
    <property type="match status" value="1"/>
</dbReference>
<dbReference type="PANTHER" id="PTHR34719">
    <property type="entry name" value="NICKEL-RESPONSIVE REGULATOR"/>
    <property type="match status" value="1"/>
</dbReference>
<evidence type="ECO:0000259" key="8">
    <source>
        <dbReference type="Pfam" id="PF01402"/>
    </source>
</evidence>
<dbReference type="GO" id="GO:0003677">
    <property type="term" value="F:DNA binding"/>
    <property type="evidence" value="ECO:0007669"/>
    <property type="project" value="UniProtKB-KW"/>
</dbReference>
<dbReference type="NCBIfam" id="NF002815">
    <property type="entry name" value="PRK02967.1"/>
    <property type="match status" value="1"/>
</dbReference>
<dbReference type="SUPFAM" id="SSF55021">
    <property type="entry name" value="ACT-like"/>
    <property type="match status" value="1"/>
</dbReference>
<proteinExistence type="inferred from homology"/>
<dbReference type="EMBL" id="CP002444">
    <property type="protein sequence ID" value="ADU97078.1"/>
    <property type="molecule type" value="Genomic_DNA"/>
</dbReference>
<comment type="function">
    <text evidence="7">Transcriptional regulator.</text>
</comment>
<protein>
    <recommendedName>
        <fullName evidence="7">Putative nickel-responsive regulator</fullName>
    </recommendedName>
</protein>
<evidence type="ECO:0000256" key="5">
    <source>
        <dbReference type="ARBA" id="ARBA00023125"/>
    </source>
</evidence>
<sequence>MGRVVRFAVSIDEKLLEKFDQFIKERGYVSRSEAVRDLIRAALIEEDLREEDFAFGTLTLVYDHHQRELAERITEIQHGYLENIIATMHVHIDHHHCLETLAVKGKVKDLKELAGKILSLKGVKHGKLVFTGVEP</sequence>
<evidence type="ECO:0000259" key="9">
    <source>
        <dbReference type="Pfam" id="PF08753"/>
    </source>
</evidence>
<dbReference type="NCBIfam" id="NF002169">
    <property type="entry name" value="PRK01002.1"/>
    <property type="match status" value="1"/>
</dbReference>
<evidence type="ECO:0000313" key="10">
    <source>
        <dbReference type="EMBL" id="ADU97078.1"/>
    </source>
</evidence>
<evidence type="ECO:0000256" key="4">
    <source>
        <dbReference type="ARBA" id="ARBA00023015"/>
    </source>
</evidence>
<dbReference type="Proteomes" id="UP000006362">
    <property type="component" value="Chromosome"/>
</dbReference>
<dbReference type="InterPro" id="IPR050192">
    <property type="entry name" value="CopG/NikR_regulator"/>
</dbReference>
<dbReference type="InterPro" id="IPR002145">
    <property type="entry name" value="CopG"/>
</dbReference>
<feature type="binding site" evidence="7">
    <location>
        <position position="91"/>
    </location>
    <ligand>
        <name>Ni(2+)</name>
        <dbReference type="ChEBI" id="CHEBI:49786"/>
    </ligand>
</feature>
<feature type="binding site" evidence="7">
    <location>
        <position position="89"/>
    </location>
    <ligand>
        <name>Ni(2+)</name>
        <dbReference type="ChEBI" id="CHEBI:49786"/>
    </ligand>
</feature>
<dbReference type="GO" id="GO:0010045">
    <property type="term" value="P:response to nickel cation"/>
    <property type="evidence" value="ECO:0007669"/>
    <property type="project" value="InterPro"/>
</dbReference>
<feature type="binding site" evidence="7">
    <location>
        <position position="97"/>
    </location>
    <ligand>
        <name>Ni(2+)</name>
        <dbReference type="ChEBI" id="CHEBI:49786"/>
    </ligand>
</feature>
<comment type="similarity">
    <text evidence="1 7">Belongs to the transcriptional regulatory CopG/NikR family.</text>
</comment>
<dbReference type="eggNOG" id="COG0864">
    <property type="taxonomic scope" value="Bacteria"/>
</dbReference>
<dbReference type="NCBIfam" id="NF001884">
    <property type="entry name" value="PRK00630.1"/>
    <property type="match status" value="1"/>
</dbReference>